<feature type="compositionally biased region" description="Acidic residues" evidence="1">
    <location>
        <begin position="1"/>
        <end position="10"/>
    </location>
</feature>
<dbReference type="Proteomes" id="UP000007076">
    <property type="component" value="Chromosome"/>
</dbReference>
<evidence type="ECO:0008006" key="4">
    <source>
        <dbReference type="Google" id="ProtNLM"/>
    </source>
</evidence>
<keyword evidence="3" id="KW-1185">Reference proteome</keyword>
<reference evidence="2 3" key="1">
    <citation type="journal article" date="2010" name="DNA Res.">
        <title>Genome sequence of Kitasatospora setae NBRC 14216T: an evolutionary snapshot of the family Streptomycetaceae.</title>
        <authorList>
            <person name="Ichikawa N."/>
            <person name="Oguchi A."/>
            <person name="Ikeda H."/>
            <person name="Ishikawa J."/>
            <person name="Kitani S."/>
            <person name="Watanabe Y."/>
            <person name="Nakamura S."/>
            <person name="Katano Y."/>
            <person name="Kishi E."/>
            <person name="Sasagawa M."/>
            <person name="Ankai A."/>
            <person name="Fukui S."/>
            <person name="Hashimoto Y."/>
            <person name="Kamata S."/>
            <person name="Otoguro M."/>
            <person name="Tanikawa S."/>
            <person name="Nihira T."/>
            <person name="Horinouchi S."/>
            <person name="Ohnishi Y."/>
            <person name="Hayakawa M."/>
            <person name="Kuzuyama T."/>
            <person name="Arisawa A."/>
            <person name="Nomoto F."/>
            <person name="Miura H."/>
            <person name="Takahashi Y."/>
            <person name="Fujita N."/>
        </authorList>
    </citation>
    <scope>NUCLEOTIDE SEQUENCE [LARGE SCALE GENOMIC DNA]</scope>
    <source>
        <strain evidence="3">ATCC 33774 / DSM 43861 / JCM 3304 / KCC A-0304 / NBRC 14216 / KM-6054</strain>
    </source>
</reference>
<name>E4NDU1_KITSK</name>
<organism evidence="2 3">
    <name type="scientific">Kitasatospora setae (strain ATCC 33774 / DSM 43861 / JCM 3304 / KCC A-0304 / NBRC 14216 / KM-6054)</name>
    <name type="common">Streptomyces setae</name>
    <dbReference type="NCBI Taxonomy" id="452652"/>
    <lineage>
        <taxon>Bacteria</taxon>
        <taxon>Bacillati</taxon>
        <taxon>Actinomycetota</taxon>
        <taxon>Actinomycetes</taxon>
        <taxon>Kitasatosporales</taxon>
        <taxon>Streptomycetaceae</taxon>
        <taxon>Kitasatospora</taxon>
    </lineage>
</organism>
<dbReference type="KEGG" id="ksk:KSE_35670"/>
<gene>
    <name evidence="2" type="ordered locus">KSE_35670</name>
</gene>
<dbReference type="RefSeq" id="WP_014136678.1">
    <property type="nucleotide sequence ID" value="NC_016109.1"/>
</dbReference>
<evidence type="ECO:0000256" key="1">
    <source>
        <dbReference type="SAM" id="MobiDB-lite"/>
    </source>
</evidence>
<proteinExistence type="predicted"/>
<dbReference type="AlphaFoldDB" id="E4NDU1"/>
<dbReference type="Pfam" id="PF14390">
    <property type="entry name" value="DUF4420"/>
    <property type="match status" value="1"/>
</dbReference>
<protein>
    <recommendedName>
        <fullName evidence="4">PD-(D/E)XK motif protein</fullName>
    </recommendedName>
</protein>
<dbReference type="PATRIC" id="fig|452652.3.peg.3567"/>
<dbReference type="EMBL" id="AP010968">
    <property type="protein sequence ID" value="BAJ29372.1"/>
    <property type="molecule type" value="Genomic_DNA"/>
</dbReference>
<evidence type="ECO:0000313" key="2">
    <source>
        <dbReference type="EMBL" id="BAJ29372.1"/>
    </source>
</evidence>
<feature type="region of interest" description="Disordered" evidence="1">
    <location>
        <begin position="1"/>
        <end position="24"/>
    </location>
</feature>
<sequence>MSVTEEDWTELETPQGAPGRSQRRLYPYSPVDIHLSVGHPNGDRMLVISSDAHSAGHVVRTVQHLPRTAGIEIQLNAVSRLEYELRLVLKAGELREVFNPLVTDVAETASLAVDAAGALSAAVERYERWQDLLRTVGSTGLTPEARRGLVGELVVLRDRLLGVLPDLEAVGAWAGPTGANQDFQLARVALEVKTSTAKRPQTLRIASERQLDSTGVPALLLCLVSLDERQGGSGQSLNQVVDGVRRRLAGSAARARFDGALTQAGYLPGHRELYDEHRYTLRDMRFWHVRDEFPRLVESDLPEGVSDCRYHVAVGGLEDYRATDDEVAALTGGTDG</sequence>
<evidence type="ECO:0000313" key="3">
    <source>
        <dbReference type="Proteomes" id="UP000007076"/>
    </source>
</evidence>
<dbReference type="STRING" id="452652.KSE_35670"/>
<dbReference type="eggNOG" id="ENOG502Z9WJ">
    <property type="taxonomic scope" value="Bacteria"/>
</dbReference>
<dbReference type="HOGENOM" id="CLU_069764_0_0_11"/>
<dbReference type="InterPro" id="IPR025534">
    <property type="entry name" value="DUF4420"/>
</dbReference>
<accession>E4NDU1</accession>